<keyword evidence="3" id="KW-1185">Reference proteome</keyword>
<sequence>MAAEGDVKPTDLSLQSAESLSASGNTKDGNNGLVVDSPDETFSPTSVIFFKEALNSCNLRFGGGSGSGSGSVSPTPLRQYEFHIERKKSKKGLKP</sequence>
<proteinExistence type="predicted"/>
<protein>
    <submittedName>
        <fullName evidence="2">Uncharacterized protein</fullName>
    </submittedName>
</protein>
<evidence type="ECO:0000313" key="3">
    <source>
        <dbReference type="Proteomes" id="UP001148018"/>
    </source>
</evidence>
<feature type="region of interest" description="Disordered" evidence="1">
    <location>
        <begin position="63"/>
        <end position="95"/>
    </location>
</feature>
<accession>A0A9Q0D4B6</accession>
<gene>
    <name evidence="2" type="ORF">NHX12_034336</name>
</gene>
<evidence type="ECO:0000313" key="2">
    <source>
        <dbReference type="EMBL" id="KAJ3580638.1"/>
    </source>
</evidence>
<dbReference type="OrthoDB" id="8954267at2759"/>
<dbReference type="EMBL" id="JANIIK010007723">
    <property type="protein sequence ID" value="KAJ3580638.1"/>
    <property type="molecule type" value="Genomic_DNA"/>
</dbReference>
<feature type="region of interest" description="Disordered" evidence="1">
    <location>
        <begin position="1"/>
        <end position="38"/>
    </location>
</feature>
<comment type="caution">
    <text evidence="2">The sequence shown here is derived from an EMBL/GenBank/DDBJ whole genome shotgun (WGS) entry which is preliminary data.</text>
</comment>
<dbReference type="Proteomes" id="UP001148018">
    <property type="component" value="Unassembled WGS sequence"/>
</dbReference>
<name>A0A9Q0D4B6_9TELE</name>
<evidence type="ECO:0000256" key="1">
    <source>
        <dbReference type="SAM" id="MobiDB-lite"/>
    </source>
</evidence>
<organism evidence="2 3">
    <name type="scientific">Muraenolepis orangiensis</name>
    <name type="common">Patagonian moray cod</name>
    <dbReference type="NCBI Taxonomy" id="630683"/>
    <lineage>
        <taxon>Eukaryota</taxon>
        <taxon>Metazoa</taxon>
        <taxon>Chordata</taxon>
        <taxon>Craniata</taxon>
        <taxon>Vertebrata</taxon>
        <taxon>Euteleostomi</taxon>
        <taxon>Actinopterygii</taxon>
        <taxon>Neopterygii</taxon>
        <taxon>Teleostei</taxon>
        <taxon>Neoteleostei</taxon>
        <taxon>Acanthomorphata</taxon>
        <taxon>Zeiogadaria</taxon>
        <taxon>Gadariae</taxon>
        <taxon>Gadiformes</taxon>
        <taxon>Muraenolepidoidei</taxon>
        <taxon>Muraenolepididae</taxon>
        <taxon>Muraenolepis</taxon>
    </lineage>
</organism>
<feature type="compositionally biased region" description="Basic residues" evidence="1">
    <location>
        <begin position="85"/>
        <end position="95"/>
    </location>
</feature>
<feature type="compositionally biased region" description="Low complexity" evidence="1">
    <location>
        <begin position="12"/>
        <end position="23"/>
    </location>
</feature>
<reference evidence="2" key="1">
    <citation type="submission" date="2022-07" db="EMBL/GenBank/DDBJ databases">
        <title>Chromosome-level genome of Muraenolepis orangiensis.</title>
        <authorList>
            <person name="Kim J."/>
        </authorList>
    </citation>
    <scope>NUCLEOTIDE SEQUENCE</scope>
    <source>
        <strain evidence="2">KU_S4_2022</strain>
        <tissue evidence="2">Muscle</tissue>
    </source>
</reference>
<dbReference type="AlphaFoldDB" id="A0A9Q0D4B6"/>